<keyword evidence="3" id="KW-0378">Hydrolase</keyword>
<evidence type="ECO:0000256" key="6">
    <source>
        <dbReference type="RuleBase" id="RU004328"/>
    </source>
</evidence>
<keyword evidence="4" id="KW-1015">Disulfide bond</keyword>
<dbReference type="Pfam" id="PF00445">
    <property type="entry name" value="Ribonuclease_T2"/>
    <property type="match status" value="1"/>
</dbReference>
<name>A0A6A5YCV7_9PEZI</name>
<feature type="active site" evidence="5">
    <location>
        <position position="146"/>
    </location>
</feature>
<dbReference type="EC" id="4.6.1.19" evidence="2"/>
<dbReference type="PANTHER" id="PTHR11240:SF22">
    <property type="entry name" value="RIBONUCLEASE T2"/>
    <property type="match status" value="1"/>
</dbReference>
<reference evidence="8" key="1">
    <citation type="journal article" date="2020" name="Stud. Mycol.">
        <title>101 Dothideomycetes genomes: a test case for predicting lifestyles and emergence of pathogens.</title>
        <authorList>
            <person name="Haridas S."/>
            <person name="Albert R."/>
            <person name="Binder M."/>
            <person name="Bloem J."/>
            <person name="Labutti K."/>
            <person name="Salamov A."/>
            <person name="Andreopoulos B."/>
            <person name="Baker S."/>
            <person name="Barry K."/>
            <person name="Bills G."/>
            <person name="Bluhm B."/>
            <person name="Cannon C."/>
            <person name="Castanera R."/>
            <person name="Culley D."/>
            <person name="Daum C."/>
            <person name="Ezra D."/>
            <person name="Gonzalez J."/>
            <person name="Henrissat B."/>
            <person name="Kuo A."/>
            <person name="Liang C."/>
            <person name="Lipzen A."/>
            <person name="Lutzoni F."/>
            <person name="Magnuson J."/>
            <person name="Mondo S."/>
            <person name="Nolan M."/>
            <person name="Ohm R."/>
            <person name="Pangilinan J."/>
            <person name="Park H.-J."/>
            <person name="Ramirez L."/>
            <person name="Alfaro M."/>
            <person name="Sun H."/>
            <person name="Tritt A."/>
            <person name="Yoshinaga Y."/>
            <person name="Zwiers L.-H."/>
            <person name="Turgeon B."/>
            <person name="Goodwin S."/>
            <person name="Spatafora J."/>
            <person name="Crous P."/>
            <person name="Grigoriev I."/>
        </authorList>
    </citation>
    <scope>NUCLEOTIDE SEQUENCE</scope>
    <source>
        <strain evidence="8">CBS 121410</strain>
    </source>
</reference>
<dbReference type="OrthoDB" id="435754at2759"/>
<keyword evidence="9" id="KW-1185">Reference proteome</keyword>
<comment type="similarity">
    <text evidence="1 6">Belongs to the RNase T2 family.</text>
</comment>
<evidence type="ECO:0000256" key="7">
    <source>
        <dbReference type="SAM" id="SignalP"/>
    </source>
</evidence>
<feature type="chain" id="PRO_5025562777" description="ribonuclease T2" evidence="7">
    <location>
        <begin position="21"/>
        <end position="270"/>
    </location>
</feature>
<dbReference type="SUPFAM" id="SSF55895">
    <property type="entry name" value="Ribonuclease Rh-like"/>
    <property type="match status" value="1"/>
</dbReference>
<evidence type="ECO:0000313" key="8">
    <source>
        <dbReference type="EMBL" id="KAF2089353.1"/>
    </source>
</evidence>
<accession>A0A6A5YCV7</accession>
<feature type="active site" evidence="5">
    <location>
        <position position="142"/>
    </location>
</feature>
<gene>
    <name evidence="8" type="ORF">K490DRAFT_37447</name>
</gene>
<feature type="signal peptide" evidence="7">
    <location>
        <begin position="1"/>
        <end position="20"/>
    </location>
</feature>
<evidence type="ECO:0000256" key="4">
    <source>
        <dbReference type="ARBA" id="ARBA00023157"/>
    </source>
</evidence>
<dbReference type="AlphaFoldDB" id="A0A6A5YCV7"/>
<dbReference type="GO" id="GO:0006401">
    <property type="term" value="P:RNA catabolic process"/>
    <property type="evidence" value="ECO:0007669"/>
    <property type="project" value="TreeGrafter"/>
</dbReference>
<evidence type="ECO:0000313" key="9">
    <source>
        <dbReference type="Proteomes" id="UP000799776"/>
    </source>
</evidence>
<dbReference type="GO" id="GO:0005576">
    <property type="term" value="C:extracellular region"/>
    <property type="evidence" value="ECO:0007669"/>
    <property type="project" value="TreeGrafter"/>
</dbReference>
<dbReference type="EMBL" id="ML978714">
    <property type="protein sequence ID" value="KAF2089353.1"/>
    <property type="molecule type" value="Genomic_DNA"/>
</dbReference>
<evidence type="ECO:0000256" key="2">
    <source>
        <dbReference type="ARBA" id="ARBA00012571"/>
    </source>
</evidence>
<dbReference type="Proteomes" id="UP000799776">
    <property type="component" value="Unassembled WGS sequence"/>
</dbReference>
<dbReference type="InterPro" id="IPR001568">
    <property type="entry name" value="RNase_T2-like"/>
</dbReference>
<keyword evidence="3" id="KW-0540">Nuclease</keyword>
<dbReference type="InterPro" id="IPR036430">
    <property type="entry name" value="RNase_T2-like_sf"/>
</dbReference>
<protein>
    <recommendedName>
        <fullName evidence="2">ribonuclease T2</fullName>
        <ecNumber evidence="2">4.6.1.19</ecNumber>
    </recommendedName>
</protein>
<evidence type="ECO:0000256" key="1">
    <source>
        <dbReference type="ARBA" id="ARBA00007469"/>
    </source>
</evidence>
<dbReference type="GO" id="GO:0033897">
    <property type="term" value="F:ribonuclease T2 activity"/>
    <property type="evidence" value="ECO:0007669"/>
    <property type="project" value="UniProtKB-EC"/>
</dbReference>
<sequence length="270" mass="29998">MSSLYRFALASAALLSTATATFHGSDICSRHDTNVLSCSAAALNTSDCCVESPGGLLLQTQLYNWNPGLGPDDSWTIHGLWGDFCNGSYTSSCDNARNYTNIAGILKEYQQYSLLEYMREYWLNDPVVTTTNGTAEDLWEHEWAKHGTCMTTLEPTCYMHYTPYLELVQFLQEVVYLYKTLPTHEYLASCGIVPTNSTTYALADVEQCFMKATGGYLPHIGCTGNYLSEVWYYHHLAGKVKGGEYVPTNTTYASNCPSQGIMYPPKLSSS</sequence>
<dbReference type="PROSITE" id="PS00531">
    <property type="entry name" value="RNASE_T2_2"/>
    <property type="match status" value="1"/>
</dbReference>
<dbReference type="GO" id="GO:0003723">
    <property type="term" value="F:RNA binding"/>
    <property type="evidence" value="ECO:0007669"/>
    <property type="project" value="InterPro"/>
</dbReference>
<evidence type="ECO:0000256" key="5">
    <source>
        <dbReference type="PIRSR" id="PIRSR633697-1"/>
    </source>
</evidence>
<dbReference type="CDD" id="cd01061">
    <property type="entry name" value="RNase_T2_euk"/>
    <property type="match status" value="1"/>
</dbReference>
<evidence type="ECO:0000256" key="3">
    <source>
        <dbReference type="ARBA" id="ARBA00022759"/>
    </source>
</evidence>
<dbReference type="PANTHER" id="PTHR11240">
    <property type="entry name" value="RIBONUCLEASE T2"/>
    <property type="match status" value="1"/>
</dbReference>
<keyword evidence="3" id="KW-0255">Endonuclease</keyword>
<dbReference type="InterPro" id="IPR033130">
    <property type="entry name" value="RNase_T2_His_AS_2"/>
</dbReference>
<proteinExistence type="inferred from homology"/>
<keyword evidence="7" id="KW-0732">Signal</keyword>
<feature type="active site" evidence="5">
    <location>
        <position position="78"/>
    </location>
</feature>
<dbReference type="Gene3D" id="3.90.730.10">
    <property type="entry name" value="Ribonuclease T2-like"/>
    <property type="match status" value="1"/>
</dbReference>
<dbReference type="InterPro" id="IPR033697">
    <property type="entry name" value="Ribonuclease_T2_eukaryotic"/>
</dbReference>
<organism evidence="8 9">
    <name type="scientific">Saccharata proteae CBS 121410</name>
    <dbReference type="NCBI Taxonomy" id="1314787"/>
    <lineage>
        <taxon>Eukaryota</taxon>
        <taxon>Fungi</taxon>
        <taxon>Dikarya</taxon>
        <taxon>Ascomycota</taxon>
        <taxon>Pezizomycotina</taxon>
        <taxon>Dothideomycetes</taxon>
        <taxon>Dothideomycetes incertae sedis</taxon>
        <taxon>Botryosphaeriales</taxon>
        <taxon>Saccharataceae</taxon>
        <taxon>Saccharata</taxon>
    </lineage>
</organism>